<dbReference type="InterPro" id="IPR000725">
    <property type="entry name" value="Olfact_rcpt"/>
</dbReference>
<dbReference type="Gene3D" id="1.20.1070.10">
    <property type="entry name" value="Rhodopsin 7-helix transmembrane proteins"/>
    <property type="match status" value="1"/>
</dbReference>
<evidence type="ECO:0000313" key="9">
    <source>
        <dbReference type="Proteomes" id="UP001318040"/>
    </source>
</evidence>
<dbReference type="GO" id="GO:0005549">
    <property type="term" value="F:odorant binding"/>
    <property type="evidence" value="ECO:0007669"/>
    <property type="project" value="TreeGrafter"/>
</dbReference>
<keyword evidence="7" id="KW-0716">Sensory transduction</keyword>
<feature type="domain" description="G-protein coupled receptors family 1 profile" evidence="8">
    <location>
        <begin position="37"/>
        <end position="291"/>
    </location>
</feature>
<dbReference type="KEGG" id="pmrn:116954597"/>
<keyword evidence="3 7" id="KW-1133">Transmembrane helix</keyword>
<dbReference type="PROSITE" id="PS50262">
    <property type="entry name" value="G_PROTEIN_RECEP_F1_2"/>
    <property type="match status" value="1"/>
</dbReference>
<dbReference type="SUPFAM" id="SSF81321">
    <property type="entry name" value="Family A G protein-coupled receptor-like"/>
    <property type="match status" value="1"/>
</dbReference>
<dbReference type="PANTHER" id="PTHR26451">
    <property type="entry name" value="G_PROTEIN_RECEP_F1_2 DOMAIN-CONTAINING PROTEIN"/>
    <property type="match status" value="1"/>
</dbReference>
<feature type="transmembrane region" description="Helical" evidence="7">
    <location>
        <begin position="20"/>
        <end position="48"/>
    </location>
</feature>
<evidence type="ECO:0000256" key="3">
    <source>
        <dbReference type="ARBA" id="ARBA00022989"/>
    </source>
</evidence>
<keyword evidence="6" id="KW-0675">Receptor</keyword>
<dbReference type="Proteomes" id="UP001318040">
    <property type="component" value="Chromosome 55"/>
</dbReference>
<dbReference type="PRINTS" id="PR00245">
    <property type="entry name" value="OLFACTORYR"/>
</dbReference>
<keyword evidence="7" id="KW-1003">Cell membrane</keyword>
<feature type="transmembrane region" description="Helical" evidence="7">
    <location>
        <begin position="55"/>
        <end position="74"/>
    </location>
</feature>
<dbReference type="InterPro" id="IPR000276">
    <property type="entry name" value="GPCR_Rhodpsn"/>
</dbReference>
<comment type="subcellular location">
    <subcellularLocation>
        <location evidence="7">Cell membrane</location>
        <topology evidence="7">Multi-pass membrane protein</topology>
    </subcellularLocation>
    <subcellularLocation>
        <location evidence="1">Membrane</location>
        <topology evidence="1">Multi-pass membrane protein</topology>
    </subcellularLocation>
</comment>
<proteinExistence type="inferred from homology"/>
<dbReference type="GO" id="GO:0005886">
    <property type="term" value="C:plasma membrane"/>
    <property type="evidence" value="ECO:0007669"/>
    <property type="project" value="UniProtKB-SubCell"/>
</dbReference>
<evidence type="ECO:0000256" key="1">
    <source>
        <dbReference type="ARBA" id="ARBA00004141"/>
    </source>
</evidence>
<dbReference type="PROSITE" id="PS00237">
    <property type="entry name" value="G_PROTEIN_RECEP_F1_1"/>
    <property type="match status" value="1"/>
</dbReference>
<evidence type="ECO:0000256" key="2">
    <source>
        <dbReference type="ARBA" id="ARBA00022692"/>
    </source>
</evidence>
<dbReference type="InterPro" id="IPR052921">
    <property type="entry name" value="GPCR1_Superfamily_Member"/>
</dbReference>
<keyword evidence="6" id="KW-0297">G-protein coupled receptor</keyword>
<comment type="similarity">
    <text evidence="6">Belongs to the G-protein coupled receptor 1 family.</text>
</comment>
<dbReference type="RefSeq" id="XP_032831139.1">
    <property type="nucleotide sequence ID" value="XM_032975248.1"/>
</dbReference>
<dbReference type="PRINTS" id="PR00237">
    <property type="entry name" value="GPCRRHODOPSN"/>
</dbReference>
<evidence type="ECO:0000256" key="4">
    <source>
        <dbReference type="ARBA" id="ARBA00023136"/>
    </source>
</evidence>
<dbReference type="AlphaFoldDB" id="A0AAJ7XDW9"/>
<evidence type="ECO:0000313" key="10">
    <source>
        <dbReference type="RefSeq" id="XP_032831139.1"/>
    </source>
</evidence>
<keyword evidence="5 6" id="KW-0807">Transducer</keyword>
<feature type="transmembrane region" description="Helical" evidence="7">
    <location>
        <begin position="137"/>
        <end position="160"/>
    </location>
</feature>
<dbReference type="GO" id="GO:0004984">
    <property type="term" value="F:olfactory receptor activity"/>
    <property type="evidence" value="ECO:0007669"/>
    <property type="project" value="InterPro"/>
</dbReference>
<feature type="transmembrane region" description="Helical" evidence="7">
    <location>
        <begin position="94"/>
        <end position="116"/>
    </location>
</feature>
<evidence type="ECO:0000259" key="8">
    <source>
        <dbReference type="PROSITE" id="PS50262"/>
    </source>
</evidence>
<keyword evidence="9" id="KW-1185">Reference proteome</keyword>
<feature type="transmembrane region" description="Helical" evidence="7">
    <location>
        <begin position="236"/>
        <end position="255"/>
    </location>
</feature>
<reference evidence="10" key="1">
    <citation type="submission" date="2025-08" db="UniProtKB">
        <authorList>
            <consortium name="RefSeq"/>
        </authorList>
    </citation>
    <scope>IDENTIFICATION</scope>
    <source>
        <tissue evidence="10">Sperm</tissue>
    </source>
</reference>
<keyword evidence="7" id="KW-0552">Olfaction</keyword>
<feature type="transmembrane region" description="Helical" evidence="7">
    <location>
        <begin position="275"/>
        <end position="293"/>
    </location>
</feature>
<name>A0AAJ7XDW9_PETMA</name>
<keyword evidence="2 6" id="KW-0812">Transmembrane</keyword>
<dbReference type="InterPro" id="IPR017452">
    <property type="entry name" value="GPCR_Rhodpsn_7TM"/>
</dbReference>
<keyword evidence="4 7" id="KW-0472">Membrane</keyword>
<organism evidence="9 10">
    <name type="scientific">Petromyzon marinus</name>
    <name type="common">Sea lamprey</name>
    <dbReference type="NCBI Taxonomy" id="7757"/>
    <lineage>
        <taxon>Eukaryota</taxon>
        <taxon>Metazoa</taxon>
        <taxon>Chordata</taxon>
        <taxon>Craniata</taxon>
        <taxon>Vertebrata</taxon>
        <taxon>Cyclostomata</taxon>
        <taxon>Hyperoartia</taxon>
        <taxon>Petromyzontiformes</taxon>
        <taxon>Petromyzontidae</taxon>
        <taxon>Petromyzon</taxon>
    </lineage>
</organism>
<evidence type="ECO:0000256" key="6">
    <source>
        <dbReference type="RuleBase" id="RU000688"/>
    </source>
</evidence>
<protein>
    <recommendedName>
        <fullName evidence="7">Olfactory receptor</fullName>
    </recommendedName>
</protein>
<gene>
    <name evidence="10" type="primary">LOC116954597</name>
</gene>
<accession>A0AAJ7XDW9</accession>
<feature type="transmembrane region" description="Helical" evidence="7">
    <location>
        <begin position="192"/>
        <end position="215"/>
    </location>
</feature>
<dbReference type="GO" id="GO:0004930">
    <property type="term" value="F:G protein-coupled receptor activity"/>
    <property type="evidence" value="ECO:0007669"/>
    <property type="project" value="UniProtKB-KW"/>
</dbReference>
<dbReference type="PANTHER" id="PTHR26451:SF897">
    <property type="entry name" value="TRACE AMINE-ASSOCIATED RECEPTOR 5-LIKE"/>
    <property type="match status" value="1"/>
</dbReference>
<evidence type="ECO:0000256" key="7">
    <source>
        <dbReference type="RuleBase" id="RU363047"/>
    </source>
</evidence>
<dbReference type="Pfam" id="PF13853">
    <property type="entry name" value="7tm_4"/>
    <property type="match status" value="1"/>
</dbReference>
<sequence>MENGSSAFYLSTFEASYSVQMVIFGLCLPLYAATVVANLLVFVAVLVCPELHKPMYLFLGNMAVADIVGCTSSLPKQLQILLTGDTEILYESCLVQMFSIHVFCNVEVLTLSVMAFDRYVAICHPLRYHTIVTAKKTLGVLLLMWTVTSAVYGALTFLAAQLKFGDNRKIQGILCDNMGMILLAESNTNVNFAYGSILMVIHFIFTLVFISFSYLNIFIECRIKRSTEITKHGLNTLLTHFLALSLFFFAIFVSAITPRFIKDFNTPALRNMRCIFQFGACIVPMTNVLIYCLRTKQLRKGMRMCCKNAFFGTLFPPFSKVSNVS</sequence>
<evidence type="ECO:0000256" key="5">
    <source>
        <dbReference type="ARBA" id="ARBA00023224"/>
    </source>
</evidence>